<evidence type="ECO:0000313" key="1">
    <source>
        <dbReference type="EMBL" id="BAF60944.1"/>
    </source>
</evidence>
<dbReference type="EMBL" id="AP009389">
    <property type="protein sequence ID" value="BAF60944.1"/>
    <property type="molecule type" value="Genomic_DNA"/>
</dbReference>
<dbReference type="Proteomes" id="UP000006556">
    <property type="component" value="Chromosome"/>
</dbReference>
<gene>
    <name evidence="1" type="ordered locus">PTH_2763</name>
</gene>
<dbReference type="AlphaFoldDB" id="A5CYK1"/>
<reference evidence="2" key="1">
    <citation type="journal article" date="2008" name="Genome Res.">
        <title>The genome of Pelotomaculum thermopropionicum reveals niche-associated evolution in anaerobic microbiota.</title>
        <authorList>
            <person name="Kosaka T."/>
            <person name="Kato S."/>
            <person name="Shimoyama T."/>
            <person name="Ishii S."/>
            <person name="Abe T."/>
            <person name="Watanabe K."/>
        </authorList>
    </citation>
    <scope>NUCLEOTIDE SEQUENCE [LARGE SCALE GENOMIC DNA]</scope>
    <source>
        <strain evidence="2">DSM 13744 / JCM 10971 / SI</strain>
    </source>
</reference>
<keyword evidence="2" id="KW-1185">Reference proteome</keyword>
<organism evidence="1 2">
    <name type="scientific">Pelotomaculum thermopropionicum (strain DSM 13744 / JCM 10971 / SI)</name>
    <dbReference type="NCBI Taxonomy" id="370438"/>
    <lineage>
        <taxon>Bacteria</taxon>
        <taxon>Bacillati</taxon>
        <taxon>Bacillota</taxon>
        <taxon>Clostridia</taxon>
        <taxon>Eubacteriales</taxon>
        <taxon>Desulfotomaculaceae</taxon>
        <taxon>Pelotomaculum</taxon>
    </lineage>
</organism>
<protein>
    <submittedName>
        <fullName evidence="1">Uncharacterized protein</fullName>
    </submittedName>
</protein>
<proteinExistence type="predicted"/>
<dbReference type="HOGENOM" id="CLU_983001_0_0_9"/>
<dbReference type="KEGG" id="pth:PTH_2763"/>
<accession>A5CYK1</accession>
<evidence type="ECO:0000313" key="2">
    <source>
        <dbReference type="Proteomes" id="UP000006556"/>
    </source>
</evidence>
<name>A5CYK1_PELTS</name>
<sequence>MRPFSLRHFAGQLVGNVLDVIKVVPFFVHVQVAVGIQAGVKNFAQRLNALLLQLAQQPLLVQVVLLEVLPDNHPVHHQFGGNALVFGGDVEVLRRHGCGLGFQQHAQLAVRLGYGKFHVADVKGPLLAQLGGQVVHRIAHLAHVPLQYLAVVHHHRGLVGQHFMNRAVFHSGPLGYNGKHHEQQKAKGVIPGRLIQLSNHVCRNGAYYYAVDPVGYGQPAHLGLADHPGDKNHRDKGANCPEKNFQVRTHKQQSLPHCLLQALVCQQTQQLMHVPFVSIKNWQ</sequence>